<evidence type="ECO:0000313" key="4">
    <source>
        <dbReference type="EMBL" id="QIB64135.1"/>
    </source>
</evidence>
<dbReference type="GO" id="GO:0008236">
    <property type="term" value="F:serine-type peptidase activity"/>
    <property type="evidence" value="ECO:0007669"/>
    <property type="project" value="InterPro"/>
</dbReference>
<name>A0A6C0U1D2_9GAMM</name>
<dbReference type="InterPro" id="IPR002469">
    <property type="entry name" value="Peptidase_S9B_N"/>
</dbReference>
<feature type="domain" description="Peptidase S9 prolyl oligopeptidase catalytic" evidence="2">
    <location>
        <begin position="546"/>
        <end position="738"/>
    </location>
</feature>
<dbReference type="Proteomes" id="UP000477680">
    <property type="component" value="Chromosome"/>
</dbReference>
<dbReference type="SUPFAM" id="SSF82171">
    <property type="entry name" value="DPP6 N-terminal domain-like"/>
    <property type="match status" value="1"/>
</dbReference>
<feature type="domain" description="Dipeptidylpeptidase IV N-terminal" evidence="3">
    <location>
        <begin position="117"/>
        <end position="454"/>
    </location>
</feature>
<dbReference type="Gene3D" id="2.140.10.30">
    <property type="entry name" value="Dipeptidylpeptidase IV, N-terminal domain"/>
    <property type="match status" value="1"/>
</dbReference>
<dbReference type="SUPFAM" id="SSF53474">
    <property type="entry name" value="alpha/beta-Hydrolases"/>
    <property type="match status" value="1"/>
</dbReference>
<keyword evidence="1" id="KW-0732">Signal</keyword>
<dbReference type="AlphaFoldDB" id="A0A6C0U1D2"/>
<evidence type="ECO:0000256" key="1">
    <source>
        <dbReference type="SAM" id="SignalP"/>
    </source>
</evidence>
<proteinExistence type="predicted"/>
<feature type="chain" id="PRO_5025568736" evidence="1">
    <location>
        <begin position="28"/>
        <end position="738"/>
    </location>
</feature>
<dbReference type="InterPro" id="IPR001375">
    <property type="entry name" value="Peptidase_S9_cat"/>
</dbReference>
<dbReference type="GO" id="GO:0006508">
    <property type="term" value="P:proteolysis"/>
    <property type="evidence" value="ECO:0007669"/>
    <property type="project" value="InterPro"/>
</dbReference>
<reference evidence="4 5" key="1">
    <citation type="submission" date="2020-02" db="EMBL/GenBank/DDBJ databases">
        <title>Genome sequencing for Kineobactrum sp. M2.</title>
        <authorList>
            <person name="Park S.-J."/>
        </authorList>
    </citation>
    <scope>NUCLEOTIDE SEQUENCE [LARGE SCALE GENOMIC DNA]</scope>
    <source>
        <strain evidence="4 5">M2</strain>
    </source>
</reference>
<evidence type="ECO:0000313" key="5">
    <source>
        <dbReference type="Proteomes" id="UP000477680"/>
    </source>
</evidence>
<dbReference type="InterPro" id="IPR050278">
    <property type="entry name" value="Serine_Prot_S9B/DPPIV"/>
</dbReference>
<dbReference type="Gene3D" id="3.40.50.1820">
    <property type="entry name" value="alpha/beta hydrolase"/>
    <property type="match status" value="1"/>
</dbReference>
<dbReference type="PANTHER" id="PTHR11731:SF193">
    <property type="entry name" value="DIPEPTIDYL PEPTIDASE 9"/>
    <property type="match status" value="1"/>
</dbReference>
<evidence type="ECO:0000259" key="2">
    <source>
        <dbReference type="Pfam" id="PF00326"/>
    </source>
</evidence>
<organism evidence="4 5">
    <name type="scientific">Kineobactrum salinum</name>
    <dbReference type="NCBI Taxonomy" id="2708301"/>
    <lineage>
        <taxon>Bacteria</taxon>
        <taxon>Pseudomonadati</taxon>
        <taxon>Pseudomonadota</taxon>
        <taxon>Gammaproteobacteria</taxon>
        <taxon>Cellvibrionales</taxon>
        <taxon>Halieaceae</taxon>
        <taxon>Kineobactrum</taxon>
    </lineage>
</organism>
<feature type="signal peptide" evidence="1">
    <location>
        <begin position="1"/>
        <end position="27"/>
    </location>
</feature>
<dbReference type="InterPro" id="IPR029058">
    <property type="entry name" value="AB_hydrolase_fold"/>
</dbReference>
<gene>
    <name evidence="4" type="ORF">G3T16_00590</name>
</gene>
<keyword evidence="5" id="KW-1185">Reference proteome</keyword>
<dbReference type="PANTHER" id="PTHR11731">
    <property type="entry name" value="PROTEASE FAMILY S9B,C DIPEPTIDYL-PEPTIDASE IV-RELATED"/>
    <property type="match status" value="1"/>
</dbReference>
<evidence type="ECO:0000259" key="3">
    <source>
        <dbReference type="Pfam" id="PF00930"/>
    </source>
</evidence>
<dbReference type="KEGG" id="kim:G3T16_00590"/>
<protein>
    <submittedName>
        <fullName evidence="4">Prolyl oligopeptidase family serine peptidase</fullName>
    </submittedName>
</protein>
<dbReference type="Pfam" id="PF00930">
    <property type="entry name" value="DPPIV_N"/>
    <property type="match status" value="1"/>
</dbReference>
<dbReference type="EMBL" id="CP048711">
    <property type="protein sequence ID" value="QIB64135.1"/>
    <property type="molecule type" value="Genomic_DNA"/>
</dbReference>
<dbReference type="RefSeq" id="WP_163493385.1">
    <property type="nucleotide sequence ID" value="NZ_CP048711.1"/>
</dbReference>
<dbReference type="Pfam" id="PF00326">
    <property type="entry name" value="Peptidase_S9"/>
    <property type="match status" value="1"/>
</dbReference>
<dbReference type="GO" id="GO:0008239">
    <property type="term" value="F:dipeptidyl-peptidase activity"/>
    <property type="evidence" value="ECO:0007669"/>
    <property type="project" value="TreeGrafter"/>
</dbReference>
<sequence length="738" mass="81675">MQIAVNRFLAAGALLAMLIVSGRPALAEEVVPVGKPLTLEAIFEHNEFQAALPRGLRWQPDGASFTYLPAPGEATAGKLLQHVAGTGKSGEVMSFDELPGLPAEFQITDVQWHAGSGFALLRGAVQVTWHGYEDAAYYVYDSAGDRLWPLAGAGLALRHVKLSPDGLRAGYVHDNNLFVSDLREGNNTAVTDDGGEAVFNGSFDYGSTMFGSSDAWRWSPDGTAIAFWRLDVADVKTYPLMDPLHSYPQIRRFHYPNVGEKHAVYRVGVYDVAAAATRWLDTGHKPDDYLPQMTWDRESRGVYVERLTRDHQALEVLYADAASGETRSVLVDRDPAWLDVTEDLSPLPGAAGEFLWTSERSGWRHIYRVGRGGETATLTSGDWSVDAIAGVDTDGGWAYFYAKKDSLIDQHVYRVALDGGPIERLTTQPGWHTWTMSPDAKRAIVQHSDARTPPTLALYEAGGARIADLVTDAVPALRDYTMSHTEFVTFTTDDGVELNGFFIKPPNFDPAKKYPVIGYDYGNAGSQVVVNRWGTQRGPQQDLWHRFMAQQGYVIFAMDNRTTTGRGKAAKNLTYGHYAKYAVLDQLQGAAYLKSLPWVDADRLGFWGWSGGGYLAAALMTKGAPHWKVAVSVAPVIDLARYQAVGVERWMGMPEDNPEGYAAVNLINYVDKLEGKLLLIHGTGDENVKFEFTLQFVDALIRANRQFDMLVYPNQRHAISDFRGHVFASMTRYFNDHL</sequence>
<accession>A0A6C0U1D2</accession>